<dbReference type="SUPFAM" id="SSF49562">
    <property type="entry name" value="C2 domain (Calcium/lipid-binding domain, CaLB)"/>
    <property type="match status" value="2"/>
</dbReference>
<feature type="domain" description="C2" evidence="13">
    <location>
        <begin position="601"/>
        <end position="723"/>
    </location>
</feature>
<keyword evidence="2" id="KW-0813">Transport</keyword>
<evidence type="ECO:0000313" key="15">
    <source>
        <dbReference type="EMBL" id="KDN53005.1"/>
    </source>
</evidence>
<feature type="compositionally biased region" description="Low complexity" evidence="11">
    <location>
        <begin position="195"/>
        <end position="208"/>
    </location>
</feature>
<evidence type="ECO:0000256" key="7">
    <source>
        <dbReference type="ARBA" id="ARBA00022989"/>
    </source>
</evidence>
<dbReference type="PANTHER" id="PTHR47348">
    <property type="entry name" value="MEIOTICALLY UP-REGULATED GENE 190 PROTEIN"/>
    <property type="match status" value="1"/>
</dbReference>
<evidence type="ECO:0000256" key="9">
    <source>
        <dbReference type="ARBA" id="ARBA00023121"/>
    </source>
</evidence>
<evidence type="ECO:0008006" key="17">
    <source>
        <dbReference type="Google" id="ProtNLM"/>
    </source>
</evidence>
<dbReference type="InterPro" id="IPR031468">
    <property type="entry name" value="SMP_LBD"/>
</dbReference>
<evidence type="ECO:0000259" key="14">
    <source>
        <dbReference type="PROSITE" id="PS51847"/>
    </source>
</evidence>
<protein>
    <recommendedName>
        <fullName evidence="17">C2 domain-containing protein</fullName>
    </recommendedName>
</protein>
<keyword evidence="16" id="KW-1185">Reference proteome</keyword>
<sequence length="1404" mass="153414">MASAAKALEHQGPSSISPAVDFGQQSAGAAMDQQNALARTSTGLSAAQSSISAASSSSRSSASPFDSIRRSSASFLHKARDRTSSSKRHSKAASVTAADMDSVPSLQAHSGHDDRERDEGPMPLTTAYALVSQGAQAAQALHANAPSLDSSSTRGGKPVLSRLTPAPVDEGDTALTPTQQRKIPAAVPVRNTASLPDTPLTNTTTQDTHVTAAADISSSKNTDILSRFFNQLTERSRSQRRLLFTFFTATAVVAVFTAHVGQHYTKTAFLAACLVVASLGFVLLKSLERQEQDDRWLVEEQVRRILSQHGMSPNDILALFSEKENTLPGAPYPFGETVEWVNTVLSHVWPLIGHDYFAPFIDLLEDALMQQVPGIVHSARVHDLDQGSLPPRLKCFKVLPPSIDAFLAGDADGDENARAEHKRLWRKKSKQNEEDTLPTHEEGHLDSGDFINLEVDFVYRAPSTLDGRSCGKMNQKTDFEGDVQLSEDDIIQKGREKLHMLLYLGIGIKKLAAISVPVWIEVLGIEGRMRLRLQVTPVLPFVKHVAFTLIGQPKLEISAKPLGKKMVVDAMQLPLISSYILRSIERVVKGFVMPKAYTVDVAALLSAGEGPQHPYAVGVISLIIHQATDLAAADTNGKSDPFVQACFARSGRPLFSTRVVRRSCDPVWQESGFLLVTPDEIRAHDSLRLTVYDADRFSVDDPLGKIDVPLQHLLTRAMSRKGRDAQIMLEYRTDELEPFDQVSEVQGTLSYSVGFFGLSLPHKVASAQVAKQDEKDGVSTLDAGGVTGVQEDKDGVKAANLEQYMTGFDRVVQRLGFETDTDLLKARLARGERVKKLIAMIQGAEEQQAKAPMPELPSGIVCYHIHNIHGLEILPPQKTLSGSGRSQDQGMRPRTRLEDVMGEDSKFPSSYCYVCLNDQPILKTRTAVLNAQPYFNAGGERFVLDWRTCRLDFVVKDARMREADAVLGLVSVRLADVLKDSGRHTDWHTLTGGLGFGRMKISVVFRSLDVQIPAALRGWNVGVLKVDKLGATIDRGAAGNEKNMAVIFETYGGRICSASVEPVPVPVGSQEGGGALPSSSPASLRIDWPMREAMRLAIRQRYPCWVHVRLVQERRRPSKRPRIGHAVISLDHIVDRKPTTLRVPIFAGEGDHVDQDVYRALLRRRREALLQSRAPGPHERPMMEELCTLTQRDVPDVLAECSSGDNNGNGIRRIGTLELTLAFVPGIATEHKALVAGDAEMRVAWETHLVAVDAGEHPRPKKLAALRRSRSAALGASAGEDGYESDDLYDVGIPSEFALGGGGQVDGGYDDDGDEYGRERRRDSPGSSPSLSDDDGDGAVHRASAESRKRTLHRQQRGAAQLKGFRTAQWLKGGVQDGLQRLRNAAGEQRKRISSLDNEGVSHF</sequence>
<feature type="domain" description="SMP-LTD" evidence="14">
    <location>
        <begin position="334"/>
        <end position="602"/>
    </location>
</feature>
<organism evidence="15 16">
    <name type="scientific">Tilletiaria anomala (strain ATCC 24038 / CBS 436.72 / UBC 951)</name>
    <dbReference type="NCBI Taxonomy" id="1037660"/>
    <lineage>
        <taxon>Eukaryota</taxon>
        <taxon>Fungi</taxon>
        <taxon>Dikarya</taxon>
        <taxon>Basidiomycota</taxon>
        <taxon>Ustilaginomycotina</taxon>
        <taxon>Exobasidiomycetes</taxon>
        <taxon>Georgefischeriales</taxon>
        <taxon>Tilletiariaceae</taxon>
        <taxon>Tilletiaria</taxon>
    </lineage>
</organism>
<evidence type="ECO:0000256" key="5">
    <source>
        <dbReference type="ARBA" id="ARBA00022737"/>
    </source>
</evidence>
<evidence type="ECO:0000256" key="10">
    <source>
        <dbReference type="ARBA" id="ARBA00023136"/>
    </source>
</evidence>
<dbReference type="STRING" id="1037660.A0A066WQT6"/>
<dbReference type="GO" id="GO:0005789">
    <property type="term" value="C:endoplasmic reticulum membrane"/>
    <property type="evidence" value="ECO:0007669"/>
    <property type="project" value="UniProtKB-SubCell"/>
</dbReference>
<feature type="region of interest" description="Disordered" evidence="11">
    <location>
        <begin position="423"/>
        <end position="444"/>
    </location>
</feature>
<evidence type="ECO:0000256" key="1">
    <source>
        <dbReference type="ARBA" id="ARBA00004586"/>
    </source>
</evidence>
<evidence type="ECO:0000256" key="6">
    <source>
        <dbReference type="ARBA" id="ARBA00022824"/>
    </source>
</evidence>
<dbReference type="Proteomes" id="UP000027361">
    <property type="component" value="Unassembled WGS sequence"/>
</dbReference>
<feature type="domain" description="C2" evidence="13">
    <location>
        <begin position="874"/>
        <end position="988"/>
    </location>
</feature>
<dbReference type="InterPro" id="IPR037765">
    <property type="entry name" value="C2B_Tricalbin"/>
</dbReference>
<proteinExistence type="predicted"/>
<dbReference type="GeneID" id="25263101"/>
<dbReference type="OMA" id="YFAPFID"/>
<evidence type="ECO:0000313" key="16">
    <source>
        <dbReference type="Proteomes" id="UP000027361"/>
    </source>
</evidence>
<evidence type="ECO:0000256" key="3">
    <source>
        <dbReference type="ARBA" id="ARBA00022553"/>
    </source>
</evidence>
<dbReference type="GO" id="GO:0061817">
    <property type="term" value="P:endoplasmic reticulum-plasma membrane tethering"/>
    <property type="evidence" value="ECO:0007669"/>
    <property type="project" value="InterPro"/>
</dbReference>
<keyword evidence="10 12" id="KW-0472">Membrane</keyword>
<dbReference type="Pfam" id="PF25669">
    <property type="entry name" value="SMP_MUG190-like"/>
    <property type="match status" value="1"/>
</dbReference>
<feature type="region of interest" description="Disordered" evidence="11">
    <location>
        <begin position="1299"/>
        <end position="1365"/>
    </location>
</feature>
<reference evidence="15 16" key="1">
    <citation type="submission" date="2014-05" db="EMBL/GenBank/DDBJ databases">
        <title>Draft genome sequence of a rare smut relative, Tilletiaria anomala UBC 951.</title>
        <authorList>
            <consortium name="DOE Joint Genome Institute"/>
            <person name="Toome M."/>
            <person name="Kuo A."/>
            <person name="Henrissat B."/>
            <person name="Lipzen A."/>
            <person name="Tritt A."/>
            <person name="Yoshinaga Y."/>
            <person name="Zane M."/>
            <person name="Barry K."/>
            <person name="Grigoriev I.V."/>
            <person name="Spatafora J.W."/>
            <person name="Aimea M.C."/>
        </authorList>
    </citation>
    <scope>NUCLEOTIDE SEQUENCE [LARGE SCALE GENOMIC DNA]</scope>
    <source>
        <strain evidence="15 16">UBC 951</strain>
    </source>
</reference>
<dbReference type="InterPro" id="IPR000008">
    <property type="entry name" value="C2_dom"/>
</dbReference>
<dbReference type="EMBL" id="JMSN01000005">
    <property type="protein sequence ID" value="KDN53005.1"/>
    <property type="molecule type" value="Genomic_DNA"/>
</dbReference>
<name>A0A066WQT6_TILAU</name>
<dbReference type="PANTHER" id="PTHR47348:SF3">
    <property type="entry name" value="MEIOTICALLY UP-REGULATED GENE 190 PROTEIN"/>
    <property type="match status" value="1"/>
</dbReference>
<dbReference type="HOGENOM" id="CLU_260109_0_0_1"/>
<feature type="region of interest" description="Disordered" evidence="11">
    <location>
        <begin position="1"/>
        <end position="121"/>
    </location>
</feature>
<feature type="compositionally biased region" description="Basic and acidic residues" evidence="11">
    <location>
        <begin position="430"/>
        <end position="444"/>
    </location>
</feature>
<dbReference type="RefSeq" id="XP_013245844.1">
    <property type="nucleotide sequence ID" value="XM_013390390.1"/>
</dbReference>
<dbReference type="CDD" id="cd04052">
    <property type="entry name" value="C2B_Tricalbin-like"/>
    <property type="match status" value="1"/>
</dbReference>
<evidence type="ECO:0000256" key="8">
    <source>
        <dbReference type="ARBA" id="ARBA00023055"/>
    </source>
</evidence>
<feature type="transmembrane region" description="Helical" evidence="12">
    <location>
        <begin position="267"/>
        <end position="287"/>
    </location>
</feature>
<feature type="transmembrane region" description="Helical" evidence="12">
    <location>
        <begin position="500"/>
        <end position="520"/>
    </location>
</feature>
<keyword evidence="3" id="KW-0597">Phosphoprotein</keyword>
<dbReference type="SMART" id="SM00239">
    <property type="entry name" value="C2"/>
    <property type="match status" value="2"/>
</dbReference>
<feature type="transmembrane region" description="Helical" evidence="12">
    <location>
        <begin position="242"/>
        <end position="261"/>
    </location>
</feature>
<feature type="compositionally biased region" description="Basic and acidic residues" evidence="11">
    <location>
        <begin position="110"/>
        <end position="120"/>
    </location>
</feature>
<feature type="compositionally biased region" description="Basic and acidic residues" evidence="11">
    <location>
        <begin position="1338"/>
        <end position="1349"/>
    </location>
</feature>
<dbReference type="InParanoid" id="A0A066WQT6"/>
<keyword evidence="5" id="KW-0677">Repeat</keyword>
<dbReference type="GO" id="GO:0006869">
    <property type="term" value="P:lipid transport"/>
    <property type="evidence" value="ECO:0007669"/>
    <property type="project" value="UniProtKB-KW"/>
</dbReference>
<keyword evidence="6" id="KW-0256">Endoplasmic reticulum</keyword>
<keyword evidence="8" id="KW-0445">Lipid transport</keyword>
<evidence type="ECO:0000256" key="2">
    <source>
        <dbReference type="ARBA" id="ARBA00022448"/>
    </source>
</evidence>
<feature type="region of interest" description="Disordered" evidence="11">
    <location>
        <begin position="1383"/>
        <end position="1404"/>
    </location>
</feature>
<feature type="compositionally biased region" description="Basic and acidic residues" evidence="11">
    <location>
        <begin position="1315"/>
        <end position="1324"/>
    </location>
</feature>
<dbReference type="GO" id="GO:0008289">
    <property type="term" value="F:lipid binding"/>
    <property type="evidence" value="ECO:0007669"/>
    <property type="project" value="UniProtKB-KW"/>
</dbReference>
<feature type="compositionally biased region" description="Basic residues" evidence="11">
    <location>
        <begin position="77"/>
        <end position="91"/>
    </location>
</feature>
<feature type="compositionally biased region" description="Polar residues" evidence="11">
    <location>
        <begin position="12"/>
        <end position="44"/>
    </location>
</feature>
<comment type="caution">
    <text evidence="15">The sequence shown here is derived from an EMBL/GenBank/DDBJ whole genome shotgun (WGS) entry which is preliminary data.</text>
</comment>
<dbReference type="InterPro" id="IPR035892">
    <property type="entry name" value="C2_domain_sf"/>
</dbReference>
<gene>
    <name evidence="15" type="ORF">K437DRAFT_242815</name>
</gene>
<keyword evidence="4 12" id="KW-0812">Transmembrane</keyword>
<dbReference type="Gene3D" id="2.60.40.150">
    <property type="entry name" value="C2 domain"/>
    <property type="match status" value="2"/>
</dbReference>
<keyword evidence="7 12" id="KW-1133">Transmembrane helix</keyword>
<dbReference type="OrthoDB" id="419768at2759"/>
<dbReference type="PROSITE" id="PS50004">
    <property type="entry name" value="C2"/>
    <property type="match status" value="2"/>
</dbReference>
<evidence type="ECO:0000256" key="12">
    <source>
        <dbReference type="SAM" id="Phobius"/>
    </source>
</evidence>
<evidence type="ECO:0000259" key="13">
    <source>
        <dbReference type="PROSITE" id="PS50004"/>
    </source>
</evidence>
<evidence type="ECO:0000256" key="11">
    <source>
        <dbReference type="SAM" id="MobiDB-lite"/>
    </source>
</evidence>
<comment type="subcellular location">
    <subcellularLocation>
        <location evidence="1">Endoplasmic reticulum membrane</location>
    </subcellularLocation>
</comment>
<accession>A0A066WQT6</accession>
<dbReference type="CDD" id="cd21676">
    <property type="entry name" value="SMP_Mug190"/>
    <property type="match status" value="1"/>
</dbReference>
<keyword evidence="9" id="KW-0446">Lipid-binding</keyword>
<feature type="compositionally biased region" description="Low complexity" evidence="11">
    <location>
        <begin position="45"/>
        <end position="63"/>
    </location>
</feature>
<feature type="region of interest" description="Disordered" evidence="11">
    <location>
        <begin position="141"/>
        <end position="214"/>
    </location>
</feature>
<evidence type="ECO:0000256" key="4">
    <source>
        <dbReference type="ARBA" id="ARBA00022692"/>
    </source>
</evidence>
<dbReference type="PROSITE" id="PS51847">
    <property type="entry name" value="SMP"/>
    <property type="match status" value="1"/>
</dbReference>
<dbReference type="Pfam" id="PF00168">
    <property type="entry name" value="C2"/>
    <property type="match status" value="2"/>
</dbReference>